<dbReference type="GO" id="GO:0005634">
    <property type="term" value="C:nucleus"/>
    <property type="evidence" value="ECO:0007669"/>
    <property type="project" value="TreeGrafter"/>
</dbReference>
<evidence type="ECO:0000313" key="2">
    <source>
        <dbReference type="Proteomes" id="UP000245207"/>
    </source>
</evidence>
<dbReference type="OrthoDB" id="5399929at2759"/>
<proteinExistence type="predicted"/>
<comment type="caution">
    <text evidence="1">The sequence shown here is derived from an EMBL/GenBank/DDBJ whole genome shotgun (WGS) entry which is preliminary data.</text>
</comment>
<accession>A0A2U1N1H8</accession>
<keyword evidence="2" id="KW-1185">Reference proteome</keyword>
<dbReference type="PANTHER" id="PTHR22928:SF3">
    <property type="entry name" value="TELOMERE-ASSOCIATED PROTEIN RIF1"/>
    <property type="match status" value="1"/>
</dbReference>
<gene>
    <name evidence="1" type="ORF">CTI12_AA322430</name>
</gene>
<reference evidence="1 2" key="1">
    <citation type="journal article" date="2018" name="Mol. Plant">
        <title>The genome of Artemisia annua provides insight into the evolution of Asteraceae family and artemisinin biosynthesis.</title>
        <authorList>
            <person name="Shen Q."/>
            <person name="Zhang L."/>
            <person name="Liao Z."/>
            <person name="Wang S."/>
            <person name="Yan T."/>
            <person name="Shi P."/>
            <person name="Liu M."/>
            <person name="Fu X."/>
            <person name="Pan Q."/>
            <person name="Wang Y."/>
            <person name="Lv Z."/>
            <person name="Lu X."/>
            <person name="Zhang F."/>
            <person name="Jiang W."/>
            <person name="Ma Y."/>
            <person name="Chen M."/>
            <person name="Hao X."/>
            <person name="Li L."/>
            <person name="Tang Y."/>
            <person name="Lv G."/>
            <person name="Zhou Y."/>
            <person name="Sun X."/>
            <person name="Brodelius P.E."/>
            <person name="Rose J.K.C."/>
            <person name="Tang K."/>
        </authorList>
    </citation>
    <scope>NUCLEOTIDE SEQUENCE [LARGE SCALE GENOMIC DNA]</scope>
    <source>
        <strain evidence="2">cv. Huhao1</strain>
        <tissue evidence="1">Leaf</tissue>
    </source>
</reference>
<organism evidence="1 2">
    <name type="scientific">Artemisia annua</name>
    <name type="common">Sweet wormwood</name>
    <dbReference type="NCBI Taxonomy" id="35608"/>
    <lineage>
        <taxon>Eukaryota</taxon>
        <taxon>Viridiplantae</taxon>
        <taxon>Streptophyta</taxon>
        <taxon>Embryophyta</taxon>
        <taxon>Tracheophyta</taxon>
        <taxon>Spermatophyta</taxon>
        <taxon>Magnoliopsida</taxon>
        <taxon>eudicotyledons</taxon>
        <taxon>Gunneridae</taxon>
        <taxon>Pentapetalae</taxon>
        <taxon>asterids</taxon>
        <taxon>campanulids</taxon>
        <taxon>Asterales</taxon>
        <taxon>Asteraceae</taxon>
        <taxon>Asteroideae</taxon>
        <taxon>Anthemideae</taxon>
        <taxon>Artemisiinae</taxon>
        <taxon>Artemisia</taxon>
    </lineage>
</organism>
<dbReference type="AlphaFoldDB" id="A0A2U1N1H8"/>
<dbReference type="GO" id="GO:0000723">
    <property type="term" value="P:telomere maintenance"/>
    <property type="evidence" value="ECO:0007669"/>
    <property type="project" value="TreeGrafter"/>
</dbReference>
<name>A0A2U1N1H8_ARTAN</name>
<protein>
    <submittedName>
        <fullName evidence="1">Armadillo-like helical</fullName>
    </submittedName>
</protein>
<sequence length="97" mass="10641">MVDLATQLNEMKTLLLSCVNSNSKSEKSNLYSTLLQLQEHSVSDEKILKMMADSCHALLELMVGDVSDDDEEIAAQALKCMGFMIYHPSIVACISGT</sequence>
<dbReference type="EMBL" id="PKPP01003853">
    <property type="protein sequence ID" value="PWA67327.1"/>
    <property type="molecule type" value="Genomic_DNA"/>
</dbReference>
<dbReference type="Proteomes" id="UP000245207">
    <property type="component" value="Unassembled WGS sequence"/>
</dbReference>
<dbReference type="STRING" id="35608.A0A2U1N1H8"/>
<dbReference type="PANTHER" id="PTHR22928">
    <property type="entry name" value="TELOMERE-ASSOCIATED PROTEIN RIF1"/>
    <property type="match status" value="1"/>
</dbReference>
<evidence type="ECO:0000313" key="1">
    <source>
        <dbReference type="EMBL" id="PWA67327.1"/>
    </source>
</evidence>